<dbReference type="GO" id="GO:0008703">
    <property type="term" value="F:5-amino-6-(5-phosphoribosylamino)uracil reductase activity"/>
    <property type="evidence" value="ECO:0007669"/>
    <property type="project" value="UniProtKB-EC"/>
</dbReference>
<feature type="binding site" evidence="16">
    <location>
        <position position="302"/>
    </location>
    <ligand>
        <name>substrate</name>
    </ligand>
</feature>
<dbReference type="AlphaFoldDB" id="A0A402BBE6"/>
<dbReference type="PANTHER" id="PTHR38011">
    <property type="entry name" value="DIHYDROFOLATE REDUCTASE FAMILY PROTEIN (AFU_ORTHOLOGUE AFUA_8G06820)"/>
    <property type="match status" value="1"/>
</dbReference>
<dbReference type="RefSeq" id="WP_126628830.1">
    <property type="nucleotide sequence ID" value="NZ_BIFT01000001.1"/>
</dbReference>
<evidence type="ECO:0000256" key="12">
    <source>
        <dbReference type="ARBA" id="ARBA00049861"/>
    </source>
</evidence>
<dbReference type="InterPro" id="IPR002125">
    <property type="entry name" value="CMP_dCMP_dom"/>
</dbReference>
<evidence type="ECO:0000256" key="4">
    <source>
        <dbReference type="ARBA" id="ARBA00005259"/>
    </source>
</evidence>
<evidence type="ECO:0000313" key="20">
    <source>
        <dbReference type="Proteomes" id="UP000287171"/>
    </source>
</evidence>
<dbReference type="InterPro" id="IPR016193">
    <property type="entry name" value="Cytidine_deaminase-like"/>
</dbReference>
<dbReference type="Gene3D" id="3.40.430.10">
    <property type="entry name" value="Dihydrofolate Reductase, subunit A"/>
    <property type="match status" value="1"/>
</dbReference>
<comment type="pathway">
    <text evidence="2 14">Cofactor biosynthesis; riboflavin biosynthesis; 5-amino-6-(D-ribitylamino)uracil from GTP: step 2/4.</text>
</comment>
<comment type="cofactor">
    <cofactor evidence="14 17">
        <name>Zn(2+)</name>
        <dbReference type="ChEBI" id="CHEBI:29105"/>
    </cofactor>
    <text evidence="14 17">Binds 1 zinc ion.</text>
</comment>
<dbReference type="EC" id="1.1.1.193" evidence="14"/>
<evidence type="ECO:0000256" key="3">
    <source>
        <dbReference type="ARBA" id="ARBA00004910"/>
    </source>
</evidence>
<feature type="binding site" evidence="16">
    <location>
        <position position="203"/>
    </location>
    <ligand>
        <name>substrate</name>
    </ligand>
</feature>
<evidence type="ECO:0000256" key="2">
    <source>
        <dbReference type="ARBA" id="ARBA00004882"/>
    </source>
</evidence>
<evidence type="ECO:0000256" key="17">
    <source>
        <dbReference type="PIRSR" id="PIRSR006769-3"/>
    </source>
</evidence>
<dbReference type="InterPro" id="IPR002734">
    <property type="entry name" value="RibDG_C"/>
</dbReference>
<evidence type="ECO:0000256" key="9">
    <source>
        <dbReference type="ARBA" id="ARBA00022857"/>
    </source>
</evidence>
<feature type="binding site" evidence="16">
    <location>
        <position position="153"/>
    </location>
    <ligand>
        <name>NADP(+)</name>
        <dbReference type="ChEBI" id="CHEBI:58349"/>
    </ligand>
</feature>
<dbReference type="NCBIfam" id="TIGR00227">
    <property type="entry name" value="ribD_Cterm"/>
    <property type="match status" value="1"/>
</dbReference>
<dbReference type="InterPro" id="IPR004794">
    <property type="entry name" value="Eubact_RibD"/>
</dbReference>
<comment type="catalytic activity">
    <reaction evidence="12 14">
        <text>5-amino-6-(5-phospho-D-ribitylamino)uracil + NADP(+) = 5-amino-6-(5-phospho-D-ribosylamino)uracil + NADPH + H(+)</text>
        <dbReference type="Rhea" id="RHEA:17845"/>
        <dbReference type="ChEBI" id="CHEBI:15378"/>
        <dbReference type="ChEBI" id="CHEBI:57783"/>
        <dbReference type="ChEBI" id="CHEBI:58349"/>
        <dbReference type="ChEBI" id="CHEBI:58421"/>
        <dbReference type="ChEBI" id="CHEBI:58453"/>
        <dbReference type="EC" id="1.1.1.193"/>
    </reaction>
</comment>
<feature type="binding site" evidence="17">
    <location>
        <position position="75"/>
    </location>
    <ligand>
        <name>Zn(2+)</name>
        <dbReference type="ChEBI" id="CHEBI:29105"/>
        <note>catalytic</note>
    </ligand>
</feature>
<dbReference type="OrthoDB" id="9800865at2"/>
<comment type="catalytic activity">
    <reaction evidence="13 14">
        <text>2,5-diamino-6-hydroxy-4-(5-phosphoribosylamino)-pyrimidine + H2O + H(+) = 5-amino-6-(5-phospho-D-ribosylamino)uracil + NH4(+)</text>
        <dbReference type="Rhea" id="RHEA:21868"/>
        <dbReference type="ChEBI" id="CHEBI:15377"/>
        <dbReference type="ChEBI" id="CHEBI:15378"/>
        <dbReference type="ChEBI" id="CHEBI:28938"/>
        <dbReference type="ChEBI" id="CHEBI:58453"/>
        <dbReference type="ChEBI" id="CHEBI:58614"/>
        <dbReference type="EC" id="3.5.4.26"/>
    </reaction>
</comment>
<dbReference type="InterPro" id="IPR011549">
    <property type="entry name" value="RibD_C"/>
</dbReference>
<evidence type="ECO:0000256" key="15">
    <source>
        <dbReference type="PIRSR" id="PIRSR006769-1"/>
    </source>
</evidence>
<dbReference type="Gene3D" id="3.40.140.10">
    <property type="entry name" value="Cytidine Deaminase, domain 2"/>
    <property type="match status" value="1"/>
</dbReference>
<accession>A0A402BBE6</accession>
<dbReference type="PANTHER" id="PTHR38011:SF7">
    <property type="entry name" value="2,5-DIAMINO-6-RIBOSYLAMINO-4(3H)-PYRIMIDINONE 5'-PHOSPHATE REDUCTASE"/>
    <property type="match status" value="1"/>
</dbReference>
<reference evidence="20" key="1">
    <citation type="submission" date="2018-12" db="EMBL/GenBank/DDBJ databases">
        <title>Tengunoibacter tsumagoiensis gen. nov., sp. nov., Dictyobacter kobayashii sp. nov., D. alpinus sp. nov., and D. joshuensis sp. nov. and description of Dictyobacteraceae fam. nov. within the order Ktedonobacterales isolated from Tengu-no-mugimeshi.</title>
        <authorList>
            <person name="Wang C.M."/>
            <person name="Zheng Y."/>
            <person name="Sakai Y."/>
            <person name="Toyoda A."/>
            <person name="Minakuchi Y."/>
            <person name="Abe K."/>
            <person name="Yokota A."/>
            <person name="Yabe S."/>
        </authorList>
    </citation>
    <scope>NUCLEOTIDE SEQUENCE [LARGE SCALE GENOMIC DNA]</scope>
    <source>
        <strain evidence="20">Uno16</strain>
    </source>
</reference>
<evidence type="ECO:0000256" key="13">
    <source>
        <dbReference type="ARBA" id="ARBA00049886"/>
    </source>
</evidence>
<dbReference type="EMBL" id="BIFT01000001">
    <property type="protein sequence ID" value="GCE28636.1"/>
    <property type="molecule type" value="Genomic_DNA"/>
</dbReference>
<protein>
    <recommendedName>
        <fullName evidence="14">Riboflavin biosynthesis protein RibD</fullName>
    </recommendedName>
    <domain>
        <recommendedName>
            <fullName evidence="14">Diaminohydroxyphosphoribosylaminopyrimidine deaminase</fullName>
            <shortName evidence="14">DRAP deaminase</shortName>
            <ecNumber evidence="14">3.5.4.26</ecNumber>
        </recommendedName>
        <alternativeName>
            <fullName evidence="14">Riboflavin-specific deaminase</fullName>
        </alternativeName>
    </domain>
    <domain>
        <recommendedName>
            <fullName evidence="14">5-amino-6-(5-phosphoribosylamino)uracil reductase</fullName>
            <ecNumber evidence="14">1.1.1.193</ecNumber>
        </recommendedName>
        <alternativeName>
            <fullName evidence="14">HTP reductase</fullName>
        </alternativeName>
    </domain>
</protein>
<dbReference type="PROSITE" id="PS00903">
    <property type="entry name" value="CYT_DCMP_DEAMINASES_1"/>
    <property type="match status" value="1"/>
</dbReference>
<comment type="caution">
    <text evidence="19">The sequence shown here is derived from an EMBL/GenBank/DDBJ whole genome shotgun (WGS) entry which is preliminary data.</text>
</comment>
<dbReference type="Pfam" id="PF01872">
    <property type="entry name" value="RibD_C"/>
    <property type="match status" value="1"/>
</dbReference>
<gene>
    <name evidence="19" type="ORF">KDA_41200</name>
</gene>
<evidence type="ECO:0000256" key="6">
    <source>
        <dbReference type="ARBA" id="ARBA00022619"/>
    </source>
</evidence>
<dbReference type="SUPFAM" id="SSF53597">
    <property type="entry name" value="Dihydrofolate reductase-like"/>
    <property type="match status" value="1"/>
</dbReference>
<name>A0A402BBE6_9CHLR</name>
<dbReference type="SUPFAM" id="SSF53927">
    <property type="entry name" value="Cytidine deaminase-like"/>
    <property type="match status" value="1"/>
</dbReference>
<dbReference type="EC" id="3.5.4.26" evidence="14"/>
<feature type="binding site" evidence="16">
    <location>
        <begin position="304"/>
        <end position="310"/>
    </location>
    <ligand>
        <name>NADP(+)</name>
        <dbReference type="ChEBI" id="CHEBI:58349"/>
    </ligand>
</feature>
<keyword evidence="14" id="KW-0378">Hydrolase</keyword>
<feature type="binding site" evidence="16">
    <location>
        <position position="199"/>
    </location>
    <ligand>
        <name>NADP(+)</name>
        <dbReference type="ChEBI" id="CHEBI:58349"/>
    </ligand>
</feature>
<keyword evidence="20" id="KW-1185">Reference proteome</keyword>
<evidence type="ECO:0000256" key="11">
    <source>
        <dbReference type="ARBA" id="ARBA00023268"/>
    </source>
</evidence>
<feature type="binding site" evidence="17">
    <location>
        <position position="50"/>
    </location>
    <ligand>
        <name>Zn(2+)</name>
        <dbReference type="ChEBI" id="CHEBI:29105"/>
        <note>catalytic</note>
    </ligand>
</feature>
<organism evidence="19 20">
    <name type="scientific">Dictyobacter alpinus</name>
    <dbReference type="NCBI Taxonomy" id="2014873"/>
    <lineage>
        <taxon>Bacteria</taxon>
        <taxon>Bacillati</taxon>
        <taxon>Chloroflexota</taxon>
        <taxon>Ktedonobacteria</taxon>
        <taxon>Ktedonobacterales</taxon>
        <taxon>Dictyobacteraceae</taxon>
        <taxon>Dictyobacter</taxon>
    </lineage>
</organism>
<feature type="binding site" evidence="17">
    <location>
        <position position="84"/>
    </location>
    <ligand>
        <name>Zn(2+)</name>
        <dbReference type="ChEBI" id="CHEBI:29105"/>
        <note>catalytic</note>
    </ligand>
</feature>
<dbReference type="GO" id="GO:0050661">
    <property type="term" value="F:NADP binding"/>
    <property type="evidence" value="ECO:0007669"/>
    <property type="project" value="InterPro"/>
</dbReference>
<comment type="pathway">
    <text evidence="3 14">Cofactor biosynthesis; riboflavin biosynthesis; 5-amino-6-(D-ribitylamino)uracil from GTP: step 3/4.</text>
</comment>
<dbReference type="GO" id="GO:0008270">
    <property type="term" value="F:zinc ion binding"/>
    <property type="evidence" value="ECO:0007669"/>
    <property type="project" value="InterPro"/>
</dbReference>
<comment type="function">
    <text evidence="1 14">Converts 2,5-diamino-6-(ribosylamino)-4(3h)-pyrimidinone 5'-phosphate into 5-amino-6-(ribosylamino)-2,4(1h,3h)-pyrimidinedione 5'-phosphate.</text>
</comment>
<dbReference type="PIRSF" id="PIRSF006769">
    <property type="entry name" value="RibD"/>
    <property type="match status" value="1"/>
</dbReference>
<comment type="similarity">
    <text evidence="5 14">In the C-terminal section; belongs to the HTP reductase family.</text>
</comment>
<evidence type="ECO:0000256" key="10">
    <source>
        <dbReference type="ARBA" id="ARBA00023002"/>
    </source>
</evidence>
<dbReference type="InterPro" id="IPR050765">
    <property type="entry name" value="Riboflavin_Biosynth_HTPR"/>
</dbReference>
<keyword evidence="10 14" id="KW-0560">Oxidoreductase</keyword>
<dbReference type="GO" id="GO:0008835">
    <property type="term" value="F:diaminohydroxyphosphoribosylaminopyrimidine deaminase activity"/>
    <property type="evidence" value="ECO:0007669"/>
    <property type="project" value="UniProtKB-EC"/>
</dbReference>
<evidence type="ECO:0000256" key="5">
    <source>
        <dbReference type="ARBA" id="ARBA00007417"/>
    </source>
</evidence>
<feature type="active site" description="Proton donor" evidence="15">
    <location>
        <position position="52"/>
    </location>
</feature>
<feature type="domain" description="CMP/dCMP-type deaminase" evidence="18">
    <location>
        <begin position="1"/>
        <end position="123"/>
    </location>
</feature>
<evidence type="ECO:0000256" key="14">
    <source>
        <dbReference type="PIRNR" id="PIRNR006769"/>
    </source>
</evidence>
<dbReference type="InterPro" id="IPR024072">
    <property type="entry name" value="DHFR-like_dom_sf"/>
</dbReference>
<evidence type="ECO:0000256" key="8">
    <source>
        <dbReference type="ARBA" id="ARBA00022833"/>
    </source>
</evidence>
<dbReference type="GO" id="GO:0009231">
    <property type="term" value="P:riboflavin biosynthetic process"/>
    <property type="evidence" value="ECO:0007669"/>
    <property type="project" value="UniProtKB-UniPathway"/>
</dbReference>
<dbReference type="InterPro" id="IPR016192">
    <property type="entry name" value="APOBEC/CMP_deaminase_Zn-bd"/>
</dbReference>
<comment type="similarity">
    <text evidence="4 14">In the N-terminal section; belongs to the cytidine and deoxycytidylate deaminase family.</text>
</comment>
<keyword evidence="9 14" id="KW-0521">NADP</keyword>
<evidence type="ECO:0000256" key="16">
    <source>
        <dbReference type="PIRSR" id="PIRSR006769-2"/>
    </source>
</evidence>
<feature type="binding site" evidence="16">
    <location>
        <position position="195"/>
    </location>
    <ligand>
        <name>NADP(+)</name>
        <dbReference type="ChEBI" id="CHEBI:58349"/>
    </ligand>
</feature>
<keyword evidence="8 14" id="KW-0862">Zinc</keyword>
<dbReference type="Pfam" id="PF00383">
    <property type="entry name" value="dCMP_cyt_deam_1"/>
    <property type="match status" value="1"/>
</dbReference>
<dbReference type="NCBIfam" id="TIGR00326">
    <property type="entry name" value="eubact_ribD"/>
    <property type="match status" value="1"/>
</dbReference>
<keyword evidence="7 14" id="KW-0479">Metal-binding</keyword>
<dbReference type="CDD" id="cd01284">
    <property type="entry name" value="Riboflavin_deaminase-reductase"/>
    <property type="match status" value="1"/>
</dbReference>
<keyword evidence="6 14" id="KW-0686">Riboflavin biosynthesis</keyword>
<feature type="binding site" evidence="16">
    <location>
        <position position="183"/>
    </location>
    <ligand>
        <name>substrate</name>
    </ligand>
</feature>
<dbReference type="Proteomes" id="UP000287171">
    <property type="component" value="Unassembled WGS sequence"/>
</dbReference>
<evidence type="ECO:0000259" key="18">
    <source>
        <dbReference type="PROSITE" id="PS51747"/>
    </source>
</evidence>
<proteinExistence type="inferred from homology"/>
<evidence type="ECO:0000256" key="7">
    <source>
        <dbReference type="ARBA" id="ARBA00022723"/>
    </source>
</evidence>
<feature type="binding site" evidence="16">
    <location>
        <position position="206"/>
    </location>
    <ligand>
        <name>substrate</name>
    </ligand>
</feature>
<feature type="binding site" evidence="16">
    <location>
        <position position="169"/>
    </location>
    <ligand>
        <name>NADP(+)</name>
        <dbReference type="ChEBI" id="CHEBI:58349"/>
    </ligand>
</feature>
<evidence type="ECO:0000313" key="19">
    <source>
        <dbReference type="EMBL" id="GCE28636.1"/>
    </source>
</evidence>
<dbReference type="PROSITE" id="PS51747">
    <property type="entry name" value="CYT_DCMP_DEAMINASES_2"/>
    <property type="match status" value="1"/>
</dbReference>
<keyword evidence="11" id="KW-0511">Multifunctional enzyme</keyword>
<sequence>MNDSEAMQQALLCAAQVEGRTSPRPPVGAVVVQADRVLGQGATAPPYGPHAEVVALAEAGAAARGATLYVSLEPCCITIHTPPCTQAIIAAGIKRVVIGTLDPNPQVAGRGMAQLHEAGIETSCLHMEQASELMRPFATFITKKRPYVTAKWAMTLDGKLATGSKDAHWISGPESRAWVHDLRDRVDAILIGSQTAIQDNPQLTVRLPAVPLEIVRTPRAGPLRVVLAAHGLLPETLQLLQEELAMGTWVIVGENCSAKQRRWLEERGVKVQMVAADVQGHVDFAAALQLLHDQGYMHALIEGGSQLLGSAFDARLVDRVAAFIAPKIIGGATAPTPVGGTGLGVMSEAWQLSNREAHQFGNDIFITGNVLYADRD</sequence>
<dbReference type="UniPathway" id="UPA00275">
    <property type="reaction ID" value="UER00401"/>
</dbReference>
<evidence type="ECO:0000256" key="1">
    <source>
        <dbReference type="ARBA" id="ARBA00002151"/>
    </source>
</evidence>